<name>A0A420XN04_9ACTN</name>
<organism evidence="3 4">
    <name type="scientific">Motilibacter peucedani</name>
    <dbReference type="NCBI Taxonomy" id="598650"/>
    <lineage>
        <taxon>Bacteria</taxon>
        <taxon>Bacillati</taxon>
        <taxon>Actinomycetota</taxon>
        <taxon>Actinomycetes</taxon>
        <taxon>Motilibacterales</taxon>
        <taxon>Motilibacteraceae</taxon>
        <taxon>Motilibacter</taxon>
    </lineage>
</organism>
<dbReference type="Proteomes" id="UP000281955">
    <property type="component" value="Unassembled WGS sequence"/>
</dbReference>
<dbReference type="NCBIfam" id="NF042914">
    <property type="entry name" value="SAV915_dom"/>
    <property type="match status" value="1"/>
</dbReference>
<feature type="domain" description="SseB protein N-terminal" evidence="2">
    <location>
        <begin position="37"/>
        <end position="89"/>
    </location>
</feature>
<protein>
    <submittedName>
        <fullName evidence="3">Type III secretion system (T3SS) SseB-like protein</fullName>
    </submittedName>
</protein>
<dbReference type="RefSeq" id="WP_121194166.1">
    <property type="nucleotide sequence ID" value="NZ_RBWV01000013.1"/>
</dbReference>
<dbReference type="InterPro" id="IPR049975">
    <property type="entry name" value="SAV_915-like_dom"/>
</dbReference>
<evidence type="ECO:0000313" key="3">
    <source>
        <dbReference type="EMBL" id="RKS72657.1"/>
    </source>
</evidence>
<evidence type="ECO:0000313" key="4">
    <source>
        <dbReference type="Proteomes" id="UP000281955"/>
    </source>
</evidence>
<proteinExistence type="predicted"/>
<accession>A0A420XN04</accession>
<sequence>MPETKVEELGAVPDGLLLVPAHPGEPGRVRIEPRLDGTGAAVLVAFTSTARLVEALGPAQPWVAVPGDRLPELARAAGLRGVLVDPVVPPGSPGWTEDDLERLGGNRRG</sequence>
<keyword evidence="4" id="KW-1185">Reference proteome</keyword>
<evidence type="ECO:0000256" key="1">
    <source>
        <dbReference type="SAM" id="MobiDB-lite"/>
    </source>
</evidence>
<feature type="region of interest" description="Disordered" evidence="1">
    <location>
        <begin position="88"/>
        <end position="109"/>
    </location>
</feature>
<dbReference type="AlphaFoldDB" id="A0A420XN04"/>
<dbReference type="InterPro" id="IPR009839">
    <property type="entry name" value="SseB_N"/>
</dbReference>
<gene>
    <name evidence="3" type="ORF">CLV35_2905</name>
</gene>
<reference evidence="3 4" key="1">
    <citation type="submission" date="2018-10" db="EMBL/GenBank/DDBJ databases">
        <title>Genomic Encyclopedia of Archaeal and Bacterial Type Strains, Phase II (KMG-II): from individual species to whole genera.</title>
        <authorList>
            <person name="Goeker M."/>
        </authorList>
    </citation>
    <scope>NUCLEOTIDE SEQUENCE [LARGE SCALE GENOMIC DNA]</scope>
    <source>
        <strain evidence="3 4">RP-AC37</strain>
    </source>
</reference>
<dbReference type="Pfam" id="PF07179">
    <property type="entry name" value="SseB"/>
    <property type="match status" value="1"/>
</dbReference>
<comment type="caution">
    <text evidence="3">The sequence shown here is derived from an EMBL/GenBank/DDBJ whole genome shotgun (WGS) entry which is preliminary data.</text>
</comment>
<dbReference type="InParanoid" id="A0A420XN04"/>
<dbReference type="OrthoDB" id="3256619at2"/>
<dbReference type="EMBL" id="RBWV01000013">
    <property type="protein sequence ID" value="RKS72657.1"/>
    <property type="molecule type" value="Genomic_DNA"/>
</dbReference>
<evidence type="ECO:0000259" key="2">
    <source>
        <dbReference type="Pfam" id="PF07179"/>
    </source>
</evidence>